<dbReference type="RefSeq" id="WP_254152426.1">
    <property type="nucleotide sequence ID" value="NZ_JAHESD010000005.1"/>
</dbReference>
<comment type="cofactor">
    <cofactor evidence="1">
        <name>Mg(2+)</name>
        <dbReference type="ChEBI" id="CHEBI:18420"/>
    </cofactor>
</comment>
<dbReference type="PANTHER" id="PTHR12358:SF106">
    <property type="entry name" value="LIPID KINASE YEGS"/>
    <property type="match status" value="1"/>
</dbReference>
<dbReference type="PANTHER" id="PTHR12358">
    <property type="entry name" value="SPHINGOSINE KINASE"/>
    <property type="match status" value="1"/>
</dbReference>
<evidence type="ECO:0000259" key="12">
    <source>
        <dbReference type="PROSITE" id="PS50146"/>
    </source>
</evidence>
<evidence type="ECO:0000256" key="1">
    <source>
        <dbReference type="ARBA" id="ARBA00001946"/>
    </source>
</evidence>
<evidence type="ECO:0000256" key="2">
    <source>
        <dbReference type="ARBA" id="ARBA00022516"/>
    </source>
</evidence>
<dbReference type="Gene3D" id="2.60.200.40">
    <property type="match status" value="1"/>
</dbReference>
<keyword evidence="7" id="KW-0067">ATP-binding</keyword>
<evidence type="ECO:0000256" key="8">
    <source>
        <dbReference type="ARBA" id="ARBA00022842"/>
    </source>
</evidence>
<evidence type="ECO:0000256" key="9">
    <source>
        <dbReference type="ARBA" id="ARBA00023098"/>
    </source>
</evidence>
<reference evidence="13 14" key="1">
    <citation type="submission" date="2021-05" db="EMBL/GenBank/DDBJ databases">
        <title>A Polyphasic approach of four new species of the genus Ohtaekwangia: Ohtaekwangia histidinii sp. nov., Ohtaekwangia cretensis sp. nov., Ohtaekwangia indiensis sp. nov., Ohtaekwangia reichenbachii sp. nov. from diverse environment.</title>
        <authorList>
            <person name="Octaviana S."/>
        </authorList>
    </citation>
    <scope>NUCLEOTIDE SEQUENCE [LARGE SCALE GENOMIC DNA]</scope>
    <source>
        <strain evidence="13 14">PWU20</strain>
    </source>
</reference>
<dbReference type="InterPro" id="IPR016064">
    <property type="entry name" value="NAD/diacylglycerol_kinase_sf"/>
</dbReference>
<keyword evidence="4" id="KW-0479">Metal-binding</keyword>
<accession>A0ABS5VLZ5</accession>
<dbReference type="InterPro" id="IPR001206">
    <property type="entry name" value="Diacylglycerol_kinase_cat_dom"/>
</dbReference>
<organism evidence="13 14">
    <name type="scientific">Chryseosolibacter indicus</name>
    <dbReference type="NCBI Taxonomy" id="2782351"/>
    <lineage>
        <taxon>Bacteria</taxon>
        <taxon>Pseudomonadati</taxon>
        <taxon>Bacteroidota</taxon>
        <taxon>Cytophagia</taxon>
        <taxon>Cytophagales</taxon>
        <taxon>Chryseotaleaceae</taxon>
        <taxon>Chryseosolibacter</taxon>
    </lineage>
</organism>
<evidence type="ECO:0000256" key="5">
    <source>
        <dbReference type="ARBA" id="ARBA00022741"/>
    </source>
</evidence>
<dbReference type="SMART" id="SM00046">
    <property type="entry name" value="DAGKc"/>
    <property type="match status" value="1"/>
</dbReference>
<dbReference type="NCBIfam" id="TIGR00147">
    <property type="entry name" value="YegS/Rv2252/BmrU family lipid kinase"/>
    <property type="match status" value="1"/>
</dbReference>
<sequence>MNESKKVLFIVNKYSGTEYRPEVEGRIIEACEKQDIECTIEFTQGPGHATELAQQVVDHKMYDMVVAVGGDGTVNEVAKGLLHSSIPMGIIPKGSGNGLARHLGISTKIPLAINYLFNSQTIAMDTFKVNGKLSLNVSGIGFDGHIANLFGKDKKRGLQGYAKLTISEFIRFKEFEAEITTENASIKRKAFIIAFANSSQYGNNARIAPAASVCDEILHVCYLQKVPAYRLDFVYNFFNGTIEQSSFCEIHTAKKVNIKLNTPMAFHIDGEPCGVDDHFQIEIVPHSLRINVPKHSLKF</sequence>
<evidence type="ECO:0000256" key="11">
    <source>
        <dbReference type="ARBA" id="ARBA00023264"/>
    </source>
</evidence>
<evidence type="ECO:0000256" key="3">
    <source>
        <dbReference type="ARBA" id="ARBA00022679"/>
    </source>
</evidence>
<evidence type="ECO:0000313" key="13">
    <source>
        <dbReference type="EMBL" id="MBT1702467.1"/>
    </source>
</evidence>
<dbReference type="GO" id="GO:0016301">
    <property type="term" value="F:kinase activity"/>
    <property type="evidence" value="ECO:0007669"/>
    <property type="project" value="UniProtKB-KW"/>
</dbReference>
<dbReference type="PROSITE" id="PS50146">
    <property type="entry name" value="DAGK"/>
    <property type="match status" value="1"/>
</dbReference>
<keyword evidence="8" id="KW-0460">Magnesium</keyword>
<evidence type="ECO:0000256" key="10">
    <source>
        <dbReference type="ARBA" id="ARBA00023209"/>
    </source>
</evidence>
<dbReference type="InterPro" id="IPR050187">
    <property type="entry name" value="Lipid_Phosphate_FormReg"/>
</dbReference>
<proteinExistence type="predicted"/>
<evidence type="ECO:0000313" key="14">
    <source>
        <dbReference type="Proteomes" id="UP000772618"/>
    </source>
</evidence>
<dbReference type="Proteomes" id="UP000772618">
    <property type="component" value="Unassembled WGS sequence"/>
</dbReference>
<keyword evidence="10" id="KW-0594">Phospholipid biosynthesis</keyword>
<comment type="caution">
    <text evidence="13">The sequence shown here is derived from an EMBL/GenBank/DDBJ whole genome shotgun (WGS) entry which is preliminary data.</text>
</comment>
<keyword evidence="5" id="KW-0547">Nucleotide-binding</keyword>
<name>A0ABS5VLZ5_9BACT</name>
<keyword evidence="11" id="KW-1208">Phospholipid metabolism</keyword>
<dbReference type="Gene3D" id="3.40.50.10330">
    <property type="entry name" value="Probable inorganic polyphosphate/atp-NAD kinase, domain 1"/>
    <property type="match status" value="1"/>
</dbReference>
<dbReference type="EMBL" id="JAHESD010000005">
    <property type="protein sequence ID" value="MBT1702467.1"/>
    <property type="molecule type" value="Genomic_DNA"/>
</dbReference>
<dbReference type="InterPro" id="IPR017438">
    <property type="entry name" value="ATP-NAD_kinase_N"/>
</dbReference>
<dbReference type="Pfam" id="PF19279">
    <property type="entry name" value="YegS_C"/>
    <property type="match status" value="1"/>
</dbReference>
<gene>
    <name evidence="13" type="ORF">KK060_04200</name>
</gene>
<keyword evidence="9" id="KW-0443">Lipid metabolism</keyword>
<evidence type="ECO:0000256" key="6">
    <source>
        <dbReference type="ARBA" id="ARBA00022777"/>
    </source>
</evidence>
<feature type="domain" description="DAGKc" evidence="12">
    <location>
        <begin position="2"/>
        <end position="133"/>
    </location>
</feature>
<keyword evidence="6 13" id="KW-0418">Kinase</keyword>
<dbReference type="Pfam" id="PF00781">
    <property type="entry name" value="DAGK_cat"/>
    <property type="match status" value="1"/>
</dbReference>
<dbReference type="InterPro" id="IPR005218">
    <property type="entry name" value="Diacylglycerol/lipid_kinase"/>
</dbReference>
<keyword evidence="14" id="KW-1185">Reference proteome</keyword>
<evidence type="ECO:0000256" key="7">
    <source>
        <dbReference type="ARBA" id="ARBA00022840"/>
    </source>
</evidence>
<dbReference type="InterPro" id="IPR045540">
    <property type="entry name" value="YegS/DAGK_C"/>
</dbReference>
<dbReference type="SUPFAM" id="SSF111331">
    <property type="entry name" value="NAD kinase/diacylglycerol kinase-like"/>
    <property type="match status" value="1"/>
</dbReference>
<protein>
    <submittedName>
        <fullName evidence="13">Diacylglycerol kinase family lipid kinase</fullName>
    </submittedName>
</protein>
<keyword evidence="3" id="KW-0808">Transferase</keyword>
<keyword evidence="2" id="KW-0444">Lipid biosynthesis</keyword>
<evidence type="ECO:0000256" key="4">
    <source>
        <dbReference type="ARBA" id="ARBA00022723"/>
    </source>
</evidence>